<dbReference type="RefSeq" id="WP_160763824.1">
    <property type="nucleotide sequence ID" value="NZ_WUPT01000001.1"/>
</dbReference>
<keyword evidence="1" id="KW-0732">Signal</keyword>
<reference evidence="2 3" key="1">
    <citation type="submission" date="2019-12" db="EMBL/GenBank/DDBJ databases">
        <authorList>
            <person name="Lee S.D."/>
        </authorList>
    </citation>
    <scope>NUCLEOTIDE SEQUENCE [LARGE SCALE GENOMIC DNA]</scope>
    <source>
        <strain evidence="2 3">GH1-50</strain>
    </source>
</reference>
<feature type="signal peptide" evidence="1">
    <location>
        <begin position="1"/>
        <end position="22"/>
    </location>
</feature>
<sequence length="124" mass="13180">MNSLKATAIGAVLLAFPGASDAFVAENGLVVEPGPARGFEVTYRGRSGAPAFWCAAGDYVTRHLGLRPTTRIYRVSTGPRRGGAAMRFSLDAEGAKRPGLFIWSDDKGLTASFARQFCDLPGSR</sequence>
<evidence type="ECO:0000256" key="1">
    <source>
        <dbReference type="SAM" id="SignalP"/>
    </source>
</evidence>
<keyword evidence="3" id="KW-1185">Reference proteome</keyword>
<feature type="chain" id="PRO_5028928279" evidence="1">
    <location>
        <begin position="23"/>
        <end position="124"/>
    </location>
</feature>
<name>A0A7C9IG22_9RHOB</name>
<proteinExistence type="predicted"/>
<accession>A0A7C9IG22</accession>
<reference evidence="2 3" key="2">
    <citation type="submission" date="2020-03" db="EMBL/GenBank/DDBJ databases">
        <title>Kangsaoukella pontilimi gen. nov., sp. nov., a new member of the family Rhodobacteraceae isolated from a tidal mudflat.</title>
        <authorList>
            <person name="Kim I.S."/>
        </authorList>
    </citation>
    <scope>NUCLEOTIDE SEQUENCE [LARGE SCALE GENOMIC DNA]</scope>
    <source>
        <strain evidence="2 3">GH1-50</strain>
    </source>
</reference>
<protein>
    <submittedName>
        <fullName evidence="2">Uncharacterized protein</fullName>
    </submittedName>
</protein>
<comment type="caution">
    <text evidence="2">The sequence shown here is derived from an EMBL/GenBank/DDBJ whole genome shotgun (WGS) entry which is preliminary data.</text>
</comment>
<dbReference type="AlphaFoldDB" id="A0A7C9IG22"/>
<gene>
    <name evidence="2" type="ORF">GQ651_09015</name>
</gene>
<dbReference type="Proteomes" id="UP000480350">
    <property type="component" value="Unassembled WGS sequence"/>
</dbReference>
<dbReference type="EMBL" id="WUPT01000001">
    <property type="protein sequence ID" value="MXQ07984.1"/>
    <property type="molecule type" value="Genomic_DNA"/>
</dbReference>
<evidence type="ECO:0000313" key="2">
    <source>
        <dbReference type="EMBL" id="MXQ07984.1"/>
    </source>
</evidence>
<organism evidence="2 3">
    <name type="scientific">Kangsaoukella pontilimi</name>
    <dbReference type="NCBI Taxonomy" id="2691042"/>
    <lineage>
        <taxon>Bacteria</taxon>
        <taxon>Pseudomonadati</taxon>
        <taxon>Pseudomonadota</taxon>
        <taxon>Alphaproteobacteria</taxon>
        <taxon>Rhodobacterales</taxon>
        <taxon>Paracoccaceae</taxon>
        <taxon>Kangsaoukella</taxon>
    </lineage>
</organism>
<evidence type="ECO:0000313" key="3">
    <source>
        <dbReference type="Proteomes" id="UP000480350"/>
    </source>
</evidence>